<dbReference type="EMBL" id="BPEY01000004">
    <property type="protein sequence ID" value="GIU41027.1"/>
    <property type="molecule type" value="Genomic_DNA"/>
</dbReference>
<accession>A0ABQ4P0R1</accession>
<proteinExistence type="predicted"/>
<comment type="caution">
    <text evidence="1">The sequence shown here is derived from an EMBL/GenBank/DDBJ whole genome shotgun (WGS) entry which is preliminary data.</text>
</comment>
<protein>
    <submittedName>
        <fullName evidence="1">Uncharacterized protein</fullName>
    </submittedName>
</protein>
<gene>
    <name evidence="1" type="ORF">TUM4438_03730</name>
</gene>
<organism evidence="1 2">
    <name type="scientific">Shewanella sairae</name>
    <dbReference type="NCBI Taxonomy" id="190310"/>
    <lineage>
        <taxon>Bacteria</taxon>
        <taxon>Pseudomonadati</taxon>
        <taxon>Pseudomonadota</taxon>
        <taxon>Gammaproteobacteria</taxon>
        <taxon>Alteromonadales</taxon>
        <taxon>Shewanellaceae</taxon>
        <taxon>Shewanella</taxon>
    </lineage>
</organism>
<sequence length="60" mass="6479">MFCALSVLNSTAINGLDLEVYQQNILSANSQELVSNNLISMANKAYINMPDTKKACEAGL</sequence>
<evidence type="ECO:0000313" key="2">
    <source>
        <dbReference type="Proteomes" id="UP000887104"/>
    </source>
</evidence>
<keyword evidence="2" id="KW-1185">Reference proteome</keyword>
<reference evidence="1" key="1">
    <citation type="submission" date="2021-05" db="EMBL/GenBank/DDBJ databases">
        <title>Molecular characterization for Shewanella algae harboring chromosomal blaOXA-55-like strains isolated from clinical and environment sample.</title>
        <authorList>
            <person name="Ohama Y."/>
            <person name="Aoki K."/>
            <person name="Harada S."/>
            <person name="Moriya K."/>
            <person name="Ishii Y."/>
            <person name="Tateda K."/>
        </authorList>
    </citation>
    <scope>NUCLEOTIDE SEQUENCE</scope>
    <source>
        <strain evidence="1">JCM 11563</strain>
    </source>
</reference>
<dbReference type="Proteomes" id="UP000887104">
    <property type="component" value="Unassembled WGS sequence"/>
</dbReference>
<name>A0ABQ4P0R1_9GAMM</name>
<evidence type="ECO:0000313" key="1">
    <source>
        <dbReference type="EMBL" id="GIU41027.1"/>
    </source>
</evidence>